<organism evidence="2 3">
    <name type="scientific">Portunus trituberculatus</name>
    <name type="common">Swimming crab</name>
    <name type="synonym">Neptunus trituberculatus</name>
    <dbReference type="NCBI Taxonomy" id="210409"/>
    <lineage>
        <taxon>Eukaryota</taxon>
        <taxon>Metazoa</taxon>
        <taxon>Ecdysozoa</taxon>
        <taxon>Arthropoda</taxon>
        <taxon>Crustacea</taxon>
        <taxon>Multicrustacea</taxon>
        <taxon>Malacostraca</taxon>
        <taxon>Eumalacostraca</taxon>
        <taxon>Eucarida</taxon>
        <taxon>Decapoda</taxon>
        <taxon>Pleocyemata</taxon>
        <taxon>Brachyura</taxon>
        <taxon>Eubrachyura</taxon>
        <taxon>Portunoidea</taxon>
        <taxon>Portunidae</taxon>
        <taxon>Portuninae</taxon>
        <taxon>Portunus</taxon>
    </lineage>
</organism>
<feature type="region of interest" description="Disordered" evidence="1">
    <location>
        <begin position="141"/>
        <end position="186"/>
    </location>
</feature>
<protein>
    <submittedName>
        <fullName evidence="2">Uncharacterized protein</fullName>
    </submittedName>
</protein>
<reference evidence="2 3" key="1">
    <citation type="submission" date="2019-05" db="EMBL/GenBank/DDBJ databases">
        <title>Another draft genome of Portunus trituberculatus and its Hox gene families provides insights of decapod evolution.</title>
        <authorList>
            <person name="Jeong J.-H."/>
            <person name="Song I."/>
            <person name="Kim S."/>
            <person name="Choi T."/>
            <person name="Kim D."/>
            <person name="Ryu S."/>
            <person name="Kim W."/>
        </authorList>
    </citation>
    <scope>NUCLEOTIDE SEQUENCE [LARGE SCALE GENOMIC DNA]</scope>
    <source>
        <tissue evidence="2">Muscle</tissue>
    </source>
</reference>
<comment type="caution">
    <text evidence="2">The sequence shown here is derived from an EMBL/GenBank/DDBJ whole genome shotgun (WGS) entry which is preliminary data.</text>
</comment>
<dbReference type="Proteomes" id="UP000324222">
    <property type="component" value="Unassembled WGS sequence"/>
</dbReference>
<evidence type="ECO:0000256" key="1">
    <source>
        <dbReference type="SAM" id="MobiDB-lite"/>
    </source>
</evidence>
<dbReference type="AlphaFoldDB" id="A0A5B7K1X7"/>
<gene>
    <name evidence="2" type="ORF">E2C01_094830</name>
</gene>
<accession>A0A5B7K1X7</accession>
<evidence type="ECO:0000313" key="2">
    <source>
        <dbReference type="EMBL" id="MPC99417.1"/>
    </source>
</evidence>
<keyword evidence="3" id="KW-1185">Reference proteome</keyword>
<evidence type="ECO:0000313" key="3">
    <source>
        <dbReference type="Proteomes" id="UP000324222"/>
    </source>
</evidence>
<proteinExistence type="predicted"/>
<dbReference type="EMBL" id="VSRR010118267">
    <property type="protein sequence ID" value="MPC99417.1"/>
    <property type="molecule type" value="Genomic_DNA"/>
</dbReference>
<feature type="region of interest" description="Disordered" evidence="1">
    <location>
        <begin position="1"/>
        <end position="116"/>
    </location>
</feature>
<feature type="compositionally biased region" description="Basic residues" evidence="1">
    <location>
        <begin position="24"/>
        <end position="34"/>
    </location>
</feature>
<sequence>MEKKETEKKTKQKGGDGKKEERSRHKKRDSKKVQSRSSQTSELDLTKIPELAPLMAPNPDQNPKEDPKKNPQKDSNQKSSSVPSLDSSSKNSEGKGSKSRSIFDYKPSPKKIITASDPVLSEVLVSQTSEVLKGRLKQEVDAKSYQASEESCQATGSQSGTVGSRSRDLTCQPSTSRDATGNEENG</sequence>
<feature type="compositionally biased region" description="Polar residues" evidence="1">
    <location>
        <begin position="145"/>
        <end position="186"/>
    </location>
</feature>
<feature type="compositionally biased region" description="Basic and acidic residues" evidence="1">
    <location>
        <begin position="62"/>
        <end position="76"/>
    </location>
</feature>
<feature type="compositionally biased region" description="Basic and acidic residues" evidence="1">
    <location>
        <begin position="1"/>
        <end position="23"/>
    </location>
</feature>
<feature type="compositionally biased region" description="Low complexity" evidence="1">
    <location>
        <begin position="79"/>
        <end position="91"/>
    </location>
</feature>
<name>A0A5B7K1X7_PORTR</name>